<dbReference type="EMBL" id="FQXR01000023">
    <property type="protein sequence ID" value="SHI20127.1"/>
    <property type="molecule type" value="Genomic_DNA"/>
</dbReference>
<dbReference type="OrthoDB" id="1707222at2"/>
<dbReference type="AlphaFoldDB" id="A0A1M5Z798"/>
<dbReference type="InterPro" id="IPR013216">
    <property type="entry name" value="Methyltransf_11"/>
</dbReference>
<dbReference type="Gene3D" id="3.40.50.150">
    <property type="entry name" value="Vaccinia Virus protein VP39"/>
    <property type="match status" value="1"/>
</dbReference>
<evidence type="ECO:0000313" key="2">
    <source>
        <dbReference type="EMBL" id="SHI20127.1"/>
    </source>
</evidence>
<proteinExistence type="predicted"/>
<dbReference type="STRING" id="1123281.SAMN02745180_02817"/>
<keyword evidence="3" id="KW-1185">Reference proteome</keyword>
<accession>A0A1M5Z798</accession>
<dbReference type="Pfam" id="PF08241">
    <property type="entry name" value="Methyltransf_11"/>
    <property type="match status" value="1"/>
</dbReference>
<protein>
    <submittedName>
        <fullName evidence="2">Methyltransferase domain-containing protein</fullName>
    </submittedName>
</protein>
<evidence type="ECO:0000259" key="1">
    <source>
        <dbReference type="Pfam" id="PF08241"/>
    </source>
</evidence>
<organism evidence="2 3">
    <name type="scientific">Sporanaerobacter acetigenes DSM 13106</name>
    <dbReference type="NCBI Taxonomy" id="1123281"/>
    <lineage>
        <taxon>Bacteria</taxon>
        <taxon>Bacillati</taxon>
        <taxon>Bacillota</taxon>
        <taxon>Tissierellia</taxon>
        <taxon>Tissierellales</taxon>
        <taxon>Sporanaerobacteraceae</taxon>
        <taxon>Sporanaerobacter</taxon>
    </lineage>
</organism>
<feature type="domain" description="Methyltransferase type 11" evidence="1">
    <location>
        <begin position="49"/>
        <end position="148"/>
    </location>
</feature>
<dbReference type="InterPro" id="IPR029063">
    <property type="entry name" value="SAM-dependent_MTases_sf"/>
</dbReference>
<dbReference type="SUPFAM" id="SSF53335">
    <property type="entry name" value="S-adenosyl-L-methionine-dependent methyltransferases"/>
    <property type="match status" value="1"/>
</dbReference>
<dbReference type="Proteomes" id="UP000184389">
    <property type="component" value="Unassembled WGS sequence"/>
</dbReference>
<dbReference type="CDD" id="cd02440">
    <property type="entry name" value="AdoMet_MTases"/>
    <property type="match status" value="1"/>
</dbReference>
<dbReference type="GO" id="GO:0032259">
    <property type="term" value="P:methylation"/>
    <property type="evidence" value="ECO:0007669"/>
    <property type="project" value="UniProtKB-KW"/>
</dbReference>
<dbReference type="GO" id="GO:0008757">
    <property type="term" value="F:S-adenosylmethionine-dependent methyltransferase activity"/>
    <property type="evidence" value="ECO:0007669"/>
    <property type="project" value="InterPro"/>
</dbReference>
<reference evidence="2 3" key="1">
    <citation type="submission" date="2016-11" db="EMBL/GenBank/DDBJ databases">
        <authorList>
            <person name="Jaros S."/>
            <person name="Januszkiewicz K."/>
            <person name="Wedrychowicz H."/>
        </authorList>
    </citation>
    <scope>NUCLEOTIDE SEQUENCE [LARGE SCALE GENOMIC DNA]</scope>
    <source>
        <strain evidence="2 3">DSM 13106</strain>
    </source>
</reference>
<sequence>MINKYKDTIKYWDNVFGQTQEYNPVEKIQIQEIENGLSWLVDSNQSTIDYGCGNGKVICRCLDKGMEYVRGIDICNNAIEIAKSVIKKFKYEDRAEVICGGLEKLNEIKDNSYESAILFNILDNLIPEDSKELIKNIHRIVKPNGKILLKLNPYIAREQRKEYKFIKISDEFYKENSGLYLWNLSNEMVEKIIDPFFIIEKYEEINFKQFNIINRMYYLRNR</sequence>
<dbReference type="RefSeq" id="WP_072745412.1">
    <property type="nucleotide sequence ID" value="NZ_FQXR01000023.1"/>
</dbReference>
<keyword evidence="2" id="KW-0808">Transferase</keyword>
<keyword evidence="2" id="KW-0489">Methyltransferase</keyword>
<gene>
    <name evidence="2" type="ORF">SAMN02745180_02817</name>
</gene>
<name>A0A1M5Z798_9FIRM</name>
<evidence type="ECO:0000313" key="3">
    <source>
        <dbReference type="Proteomes" id="UP000184389"/>
    </source>
</evidence>